<dbReference type="EMBL" id="CP006644">
    <property type="protein sequence ID" value="AHE54528.1"/>
    <property type="molecule type" value="Genomic_DNA"/>
</dbReference>
<dbReference type="KEGG" id="ssan:NX02_14205"/>
<dbReference type="HOGENOM" id="CLU_065609_0_0_5"/>
<evidence type="ECO:0000313" key="1">
    <source>
        <dbReference type="EMBL" id="AHE54528.1"/>
    </source>
</evidence>
<dbReference type="SUPFAM" id="SSF52833">
    <property type="entry name" value="Thioredoxin-like"/>
    <property type="match status" value="1"/>
</dbReference>
<dbReference type="Proteomes" id="UP000018851">
    <property type="component" value="Chromosome"/>
</dbReference>
<proteinExistence type="predicted"/>
<reference evidence="1 2" key="1">
    <citation type="submission" date="2013-07" db="EMBL/GenBank/DDBJ databases">
        <title>Completed genome of Sphingomonas sanxanigenens NX02.</title>
        <authorList>
            <person name="Ma T."/>
            <person name="Huang H."/>
            <person name="Wu M."/>
            <person name="Li X."/>
            <person name="Li G."/>
        </authorList>
    </citation>
    <scope>NUCLEOTIDE SEQUENCE [LARGE SCALE GENOMIC DNA]</scope>
    <source>
        <strain evidence="1 2">NX02</strain>
    </source>
</reference>
<evidence type="ECO:0008006" key="3">
    <source>
        <dbReference type="Google" id="ProtNLM"/>
    </source>
</evidence>
<dbReference type="PANTHER" id="PTHR36057:SF1">
    <property type="entry name" value="LIPOPROTEIN LIPID ATTACHMENT SITE-LIKE PROTEIN, PUTATIVE (DUF1223)-RELATED"/>
    <property type="match status" value="1"/>
</dbReference>
<gene>
    <name evidence="1" type="ORF">NX02_14205</name>
</gene>
<dbReference type="Pfam" id="PF06764">
    <property type="entry name" value="DUF1223"/>
    <property type="match status" value="1"/>
</dbReference>
<dbReference type="PATRIC" id="fig|1123269.5.peg.2768"/>
<dbReference type="STRING" id="1123269.NX02_14205"/>
<keyword evidence="2" id="KW-1185">Reference proteome</keyword>
<dbReference type="InterPro" id="IPR036249">
    <property type="entry name" value="Thioredoxin-like_sf"/>
</dbReference>
<sequence length="250" mass="25417">MVGAVGVGMAVGGLMAAGPEGAGKPPAAPRIAAKDAALRPAAAAPPVVVELFTSQGCSSCPPADALLAALAREPGVVAITRPVTYWDRLGWKDTLAREENTTLQRAYAARGGTGAGVYTPQAVVQGGAAMVGSRGQQLRQTIAAARRVPQPAIAASRTGVVVDGSTARPVSVRLLALTEAADVAIGTGENGGRRVRYTNVVRGEKVLGEWRGGKVRFALPARALAVPGADRYAVILREGAAGPILGGRFL</sequence>
<accession>W0AE29</accession>
<evidence type="ECO:0000313" key="2">
    <source>
        <dbReference type="Proteomes" id="UP000018851"/>
    </source>
</evidence>
<dbReference type="InterPro" id="IPR010634">
    <property type="entry name" value="DUF1223"/>
</dbReference>
<organism evidence="1 2">
    <name type="scientific">Sphingomonas sanxanigenens DSM 19645 = NX02</name>
    <dbReference type="NCBI Taxonomy" id="1123269"/>
    <lineage>
        <taxon>Bacteria</taxon>
        <taxon>Pseudomonadati</taxon>
        <taxon>Pseudomonadota</taxon>
        <taxon>Alphaproteobacteria</taxon>
        <taxon>Sphingomonadales</taxon>
        <taxon>Sphingomonadaceae</taxon>
        <taxon>Sphingomonas</taxon>
    </lineage>
</organism>
<dbReference type="PANTHER" id="PTHR36057">
    <property type="match status" value="1"/>
</dbReference>
<name>W0AE29_9SPHN</name>
<dbReference type="AlphaFoldDB" id="W0AE29"/>
<dbReference type="eggNOG" id="COG5429">
    <property type="taxonomic scope" value="Bacteria"/>
</dbReference>
<protein>
    <recommendedName>
        <fullName evidence="3">DUF1223 domain-containing protein</fullName>
    </recommendedName>
</protein>